<dbReference type="FunFam" id="3.40.50.1000:FF:000081">
    <property type="entry name" value="Haloacid dehalogenase like hydrolase domain containing 5"/>
    <property type="match status" value="1"/>
</dbReference>
<evidence type="ECO:0000256" key="1">
    <source>
        <dbReference type="ARBA" id="ARBA00007958"/>
    </source>
</evidence>
<accession>A0A2I4B006</accession>
<dbReference type="FunCoup" id="A0A2I4B006">
    <property type="interactions" value="890"/>
</dbReference>
<dbReference type="GO" id="GO:0005739">
    <property type="term" value="C:mitochondrion"/>
    <property type="evidence" value="ECO:0007669"/>
    <property type="project" value="TreeGrafter"/>
</dbReference>
<evidence type="ECO:0000256" key="3">
    <source>
        <dbReference type="ARBA" id="ARBA00069384"/>
    </source>
</evidence>
<proteinExistence type="inferred from homology"/>
<name>A0A2I4B006_AUSLI</name>
<gene>
    <name evidence="5" type="primary">hdhd5</name>
</gene>
<dbReference type="PANTHER" id="PTHR14269">
    <property type="entry name" value="CDP-DIACYLGLYCEROL--GLYCEROL-3-PHOSPHATE 3-PHOSPHATIDYLTRANSFERASE-RELATED"/>
    <property type="match status" value="1"/>
</dbReference>
<reference evidence="5" key="1">
    <citation type="submission" date="2025-08" db="UniProtKB">
        <authorList>
            <consortium name="RefSeq"/>
        </authorList>
    </citation>
    <scope>IDENTIFICATION</scope>
    <source>
        <strain evidence="5">Quisiro</strain>
        <tissue evidence="5">Liver</tissue>
    </source>
</reference>
<dbReference type="InterPro" id="IPR006353">
    <property type="entry name" value="HAD-SF_hydro_IIA_CECR5"/>
</dbReference>
<dbReference type="Gene3D" id="3.40.50.1000">
    <property type="entry name" value="HAD superfamily/HAD-like"/>
    <property type="match status" value="2"/>
</dbReference>
<dbReference type="FunFam" id="3.40.50.1000:FF:000457">
    <property type="entry name" value="Haloacid dehalogenase-like hydrolase domain-containing 5"/>
    <property type="match status" value="1"/>
</dbReference>
<dbReference type="InterPro" id="IPR050324">
    <property type="entry name" value="CDP-alcohol_PTase-I"/>
</dbReference>
<evidence type="ECO:0000313" key="4">
    <source>
        <dbReference type="Proteomes" id="UP000192220"/>
    </source>
</evidence>
<evidence type="ECO:0000256" key="2">
    <source>
        <dbReference type="ARBA" id="ARBA00022729"/>
    </source>
</evidence>
<keyword evidence="2" id="KW-0732">Signal</keyword>
<dbReference type="KEGG" id="alim:106515683"/>
<dbReference type="CTD" id="27440"/>
<dbReference type="RefSeq" id="XP_013861059.1">
    <property type="nucleotide sequence ID" value="XM_014005605.1"/>
</dbReference>
<dbReference type="InterPro" id="IPR006357">
    <property type="entry name" value="HAD-SF_hydro_IIA"/>
</dbReference>
<protein>
    <recommendedName>
        <fullName evidence="3">Haloacid dehalogenase-like hydrolase domain-containing 5</fullName>
    </recommendedName>
</protein>
<dbReference type="InterPro" id="IPR036412">
    <property type="entry name" value="HAD-like_sf"/>
</dbReference>
<evidence type="ECO:0000313" key="5">
    <source>
        <dbReference type="RefSeq" id="XP_013861059.1"/>
    </source>
</evidence>
<dbReference type="NCBIfam" id="TIGR01460">
    <property type="entry name" value="HAD-SF-IIA"/>
    <property type="match status" value="1"/>
</dbReference>
<comment type="similarity">
    <text evidence="1">Belongs to the HAD-like hydrolase superfamily.</text>
</comment>
<dbReference type="OrthoDB" id="10251048at2759"/>
<sequence length="443" mass="49791">MQRLKYLKSCWQLLKSSCEGATKLSSSISRSYSRLPPRGPSSFGLLFDIDGVLVRGRTPIPAAKQCFKNLVDRNGKYKVPVVFVTNAGNCMRQTKAEHLSHLLDVEVSPDQVMLSHSPLRMFTQFHKMCVLVSGQGPVEEVAYNLGFEDVVTIDMLREAYPVLDVVDHNRRPKDSIPPTKGLPPIDAVVLFGEPIRWETNLQLIIDVLLTSGNPDRTWNPTQYPHIPVLACNMDLLWMAEAKNPRFGHGMFLVCLENLYKKVTGYELKYEALIGKPSVVTYNYAELLIRQQAENLGWTTPVKRLYAIGDNPMADVYGANLYDRFLQASHHAKAKMQASSGVQAMDRTEEAEMTSTELGGAADVYGSKEDLPEGCSSVLVCTGVYSRDQRELPLDPTQTVTEQHIFHGHRDFRFDPTLMQPSFVVHDVKEAVEMVFQQEGWPLV</sequence>
<dbReference type="Proteomes" id="UP000192220">
    <property type="component" value="Unplaced"/>
</dbReference>
<dbReference type="NCBIfam" id="TIGR01456">
    <property type="entry name" value="CECR5"/>
    <property type="match status" value="1"/>
</dbReference>
<dbReference type="InParanoid" id="A0A2I4B006"/>
<dbReference type="InterPro" id="IPR023214">
    <property type="entry name" value="HAD_sf"/>
</dbReference>
<dbReference type="Pfam" id="PF13344">
    <property type="entry name" value="Hydrolase_6"/>
    <property type="match status" value="1"/>
</dbReference>
<dbReference type="GO" id="GO:0046474">
    <property type="term" value="P:glycerophospholipid biosynthetic process"/>
    <property type="evidence" value="ECO:0007669"/>
    <property type="project" value="TreeGrafter"/>
</dbReference>
<dbReference type="AlphaFoldDB" id="A0A2I4B006"/>
<dbReference type="PANTHER" id="PTHR14269:SF17">
    <property type="entry name" value="HALOACID DEHALOGENASE-LIKE HYDROLASE DOMAIN-CONTAINING 5"/>
    <property type="match status" value="1"/>
</dbReference>
<dbReference type="STRING" id="52670.A0A2I4B006"/>
<dbReference type="SUPFAM" id="SSF56784">
    <property type="entry name" value="HAD-like"/>
    <property type="match status" value="1"/>
</dbReference>
<keyword evidence="4" id="KW-1185">Reference proteome</keyword>
<organism evidence="4 5">
    <name type="scientific">Austrofundulus limnaeus</name>
    <name type="common">Annual killifish</name>
    <dbReference type="NCBI Taxonomy" id="52670"/>
    <lineage>
        <taxon>Eukaryota</taxon>
        <taxon>Metazoa</taxon>
        <taxon>Chordata</taxon>
        <taxon>Craniata</taxon>
        <taxon>Vertebrata</taxon>
        <taxon>Euteleostomi</taxon>
        <taxon>Actinopterygii</taxon>
        <taxon>Neopterygii</taxon>
        <taxon>Teleostei</taxon>
        <taxon>Neoteleostei</taxon>
        <taxon>Acanthomorphata</taxon>
        <taxon>Ovalentaria</taxon>
        <taxon>Atherinomorphae</taxon>
        <taxon>Cyprinodontiformes</taxon>
        <taxon>Rivulidae</taxon>
        <taxon>Austrofundulus</taxon>
    </lineage>
</organism>